<evidence type="ECO:0000313" key="2">
    <source>
        <dbReference type="EMBL" id="ADU23709.1"/>
    </source>
</evidence>
<accession>E6UGP7</accession>
<gene>
    <name evidence="2" type="ordered locus">Rumal_3246</name>
</gene>
<name>E6UGP7_RUMA7</name>
<dbReference type="InterPro" id="IPR027417">
    <property type="entry name" value="P-loop_NTPase"/>
</dbReference>
<proteinExistence type="predicted"/>
<dbReference type="Pfam" id="PF19044">
    <property type="entry name" value="P-loop_TraG"/>
    <property type="match status" value="1"/>
</dbReference>
<dbReference type="AlphaFoldDB" id="E6UGP7"/>
<evidence type="ECO:0000259" key="1">
    <source>
        <dbReference type="Pfam" id="PF19044"/>
    </source>
</evidence>
<dbReference type="Gene3D" id="1.10.8.730">
    <property type="match status" value="1"/>
</dbReference>
<dbReference type="InterPro" id="IPR051162">
    <property type="entry name" value="T4SS_component"/>
</dbReference>
<dbReference type="CDD" id="cd01127">
    <property type="entry name" value="TrwB_TraG_TraD_VirD4"/>
    <property type="match status" value="1"/>
</dbReference>
<feature type="domain" description="TraG P-loop" evidence="1">
    <location>
        <begin position="426"/>
        <end position="821"/>
    </location>
</feature>
<dbReference type="Gene3D" id="3.40.50.300">
    <property type="entry name" value="P-loop containing nucleotide triphosphate hydrolases"/>
    <property type="match status" value="1"/>
</dbReference>
<dbReference type="OrthoDB" id="9804380at2"/>
<dbReference type="STRING" id="697329.Rumal_3246"/>
<dbReference type="EMBL" id="CP002403">
    <property type="protein sequence ID" value="ADU23709.1"/>
    <property type="molecule type" value="Genomic_DNA"/>
</dbReference>
<reference evidence="2 3" key="1">
    <citation type="journal article" date="2011" name="J. Bacteriol.">
        <title>Complete genome of the cellulolytic ruminal bacterium Ruminococcus albus 7.</title>
        <authorList>
            <person name="Suen G."/>
            <person name="Stevenson D.M."/>
            <person name="Bruce D.C."/>
            <person name="Chertkov O."/>
            <person name="Copeland A."/>
            <person name="Cheng J.F."/>
            <person name="Detter C."/>
            <person name="Detter J.C."/>
            <person name="Goodwin L.A."/>
            <person name="Han C.S."/>
            <person name="Hauser L.J."/>
            <person name="Ivanova N.N."/>
            <person name="Kyrpides N.C."/>
            <person name="Land M.L."/>
            <person name="Lapidus A."/>
            <person name="Lucas S."/>
            <person name="Ovchinnikova G."/>
            <person name="Pitluck S."/>
            <person name="Tapia R."/>
            <person name="Woyke T."/>
            <person name="Boyum J."/>
            <person name="Mead D."/>
            <person name="Weimer P.J."/>
        </authorList>
    </citation>
    <scope>NUCLEOTIDE SEQUENCE [LARGE SCALE GENOMIC DNA]</scope>
    <source>
        <strain evidence="3">ATCC 27210 / DSM 20455 / JCM 14654 / NCDO 2250 / 7</strain>
    </source>
</reference>
<dbReference type="PANTHER" id="PTHR30121">
    <property type="entry name" value="UNCHARACTERIZED PROTEIN YJGR-RELATED"/>
    <property type="match status" value="1"/>
</dbReference>
<dbReference type="PANTHER" id="PTHR30121:SF6">
    <property type="entry name" value="SLR6007 PROTEIN"/>
    <property type="match status" value="1"/>
</dbReference>
<evidence type="ECO:0000313" key="3">
    <source>
        <dbReference type="Proteomes" id="UP000006919"/>
    </source>
</evidence>
<dbReference type="KEGG" id="ral:Rumal_3246"/>
<dbReference type="RefSeq" id="WP_013499814.1">
    <property type="nucleotide sequence ID" value="NC_014833.1"/>
</dbReference>
<protein>
    <recommendedName>
        <fullName evidence="1">TraG P-loop domain-containing protein</fullName>
    </recommendedName>
</protein>
<dbReference type="Proteomes" id="UP000006919">
    <property type="component" value="Chromosome"/>
</dbReference>
<sequence length="893" mass="103888">MKSLREIKIKNIKKTKKVRVTSAMFLDNLIDLNSFSVPDEEFIFKIKADGKDQYISLLMVSGIDIFHYTDNDMESVFQNFAKATTTMKCAHKYIFTTSSPYFEQQKNNLLLKRRNITHRYIMRMMERKENEFLEFEENHNDRLAYLLVFSDKISELNDCCKRFKHEMKDTNVLFCNEEQTIEFFNKYLCFDTQSDKLHTYTETNDKTLPTEIKFFQNYFKIEDKYITSLVVNDYPANLNDLELAALVSTFADCTITFDVKFRSKQIVIDEIKQSLKELRSRSVIKQDVADDIDTQNEFDKLTAIYNEISSGNEQMVYTTLRFFVTSDSYDDLSKRVRDISVELETRGITSFVPINDLKSEYFGMTRDSNTIQTPYPLQDTYKRQYPFYYQSHTDPSGIFFGYTDTHGLNVFNSFYRNDKQGRNSYDLIAVGVKGSGKSVTLKTMLQDQLLLSNKVMVLDIESEYKDMAKMFDGQVIRMSRGSTINPLQIRMTVLADAENEDENDGASITKSEAISMNFTSEISRICSFFGQYNPSLSDDELFALRDVLVAVYKEKGITDTTDIFSFLPEQFPIFSDLYNYLTNIQKDQTLSEYERSNYKKLETQVKQLSKYGAFGTMFDNYTNVNIDDKNLIVFDVKQISEMDTNVYNAQLFNILSLMWAEICKNREHNLNALSTNDKRNIVCLIDEAHRFISVKNRQVTKFIENLLRRSRKYDAGLWFASQSILDFLPSSDSAETDVIKTIFQLVQYKIILKQSPDSIQKLHEIFGQFTLSELNNSTNFQAGEMLMSLSAGRNKVHCYKLATDCDLMYIGNAQDRSEIIHKIFNRYYTEMSMKEYGKLLLDDPAARENFCNIFTNEVLSVFGFEKEDSDYLYTLVANTVIKFGQELIDIAKE</sequence>
<dbReference type="HOGENOM" id="CLU_318535_0_0_9"/>
<dbReference type="SUPFAM" id="SSF52540">
    <property type="entry name" value="P-loop containing nucleoside triphosphate hydrolases"/>
    <property type="match status" value="1"/>
</dbReference>
<organism evidence="2 3">
    <name type="scientific">Ruminococcus albus (strain ATCC 27210 / DSM 20455 / JCM 14654 / NCDO 2250 / 7)</name>
    <dbReference type="NCBI Taxonomy" id="697329"/>
    <lineage>
        <taxon>Bacteria</taxon>
        <taxon>Bacillati</taxon>
        <taxon>Bacillota</taxon>
        <taxon>Clostridia</taxon>
        <taxon>Eubacteriales</taxon>
        <taxon>Oscillospiraceae</taxon>
        <taxon>Ruminococcus</taxon>
    </lineage>
</organism>
<dbReference type="InterPro" id="IPR043964">
    <property type="entry name" value="P-loop_TraG"/>
</dbReference>
<dbReference type="eggNOG" id="COG3451">
    <property type="taxonomic scope" value="Bacteria"/>
</dbReference>